<dbReference type="EMBL" id="SACK01000002">
    <property type="protein sequence ID" value="RVU01195.1"/>
    <property type="molecule type" value="Genomic_DNA"/>
</dbReference>
<organism evidence="3 4">
    <name type="scientific">Mucilaginibacter limnophilus</name>
    <dbReference type="NCBI Taxonomy" id="1932778"/>
    <lineage>
        <taxon>Bacteria</taxon>
        <taxon>Pseudomonadati</taxon>
        <taxon>Bacteroidota</taxon>
        <taxon>Sphingobacteriia</taxon>
        <taxon>Sphingobacteriales</taxon>
        <taxon>Sphingobacteriaceae</taxon>
        <taxon>Mucilaginibacter</taxon>
    </lineage>
</organism>
<gene>
    <name evidence="3" type="ORF">EOD41_04300</name>
</gene>
<evidence type="ECO:0000259" key="2">
    <source>
        <dbReference type="Pfam" id="PF08327"/>
    </source>
</evidence>
<dbReference type="CDD" id="cd07814">
    <property type="entry name" value="SRPBCC_CalC_Aha1-like"/>
    <property type="match status" value="1"/>
</dbReference>
<feature type="domain" description="Activator of Hsp90 ATPase homologue 1/2-like C-terminal" evidence="2">
    <location>
        <begin position="19"/>
        <end position="149"/>
    </location>
</feature>
<name>A0A437MU56_9SPHI</name>
<dbReference type="AlphaFoldDB" id="A0A437MU56"/>
<evidence type="ECO:0000313" key="3">
    <source>
        <dbReference type="EMBL" id="RVU01195.1"/>
    </source>
</evidence>
<dbReference type="InterPro" id="IPR023393">
    <property type="entry name" value="START-like_dom_sf"/>
</dbReference>
<reference evidence="3 4" key="1">
    <citation type="submission" date="2019-01" db="EMBL/GenBank/DDBJ databases">
        <authorList>
            <person name="Chen W.-M."/>
        </authorList>
    </citation>
    <scope>NUCLEOTIDE SEQUENCE [LARGE SCALE GENOMIC DNA]</scope>
    <source>
        <strain evidence="3 4">YBJ-36</strain>
    </source>
</reference>
<dbReference type="RefSeq" id="WP_127703570.1">
    <property type="nucleotide sequence ID" value="NZ_SACK01000002.1"/>
</dbReference>
<protein>
    <submittedName>
        <fullName evidence="3">SRPBCC domain-containing protein</fullName>
    </submittedName>
</protein>
<proteinExistence type="inferred from homology"/>
<dbReference type="OrthoDB" id="384974at2"/>
<sequence>MEIQNNKKPTIEVAQDFNADATIVFQAWLDTNVIAKWMFGPEVRKESITKLENNPKIGGTFSYVVERNGNQLDHIGTYLEVQKNERLVFTWGIGQEAAKESIVSINLSPSTSGCHLILTHQMDPKWADYAERTKEGWKTILLNLAALFEKDNS</sequence>
<evidence type="ECO:0000313" key="4">
    <source>
        <dbReference type="Proteomes" id="UP000282759"/>
    </source>
</evidence>
<accession>A0A437MU56</accession>
<dbReference type="Proteomes" id="UP000282759">
    <property type="component" value="Unassembled WGS sequence"/>
</dbReference>
<dbReference type="InterPro" id="IPR013538">
    <property type="entry name" value="ASHA1/2-like_C"/>
</dbReference>
<evidence type="ECO:0000256" key="1">
    <source>
        <dbReference type="ARBA" id="ARBA00006817"/>
    </source>
</evidence>
<dbReference type="SUPFAM" id="SSF55961">
    <property type="entry name" value="Bet v1-like"/>
    <property type="match status" value="1"/>
</dbReference>
<comment type="caution">
    <text evidence="3">The sequence shown here is derived from an EMBL/GenBank/DDBJ whole genome shotgun (WGS) entry which is preliminary data.</text>
</comment>
<keyword evidence="4" id="KW-1185">Reference proteome</keyword>
<comment type="similarity">
    <text evidence="1">Belongs to the AHA1 family.</text>
</comment>
<dbReference type="Pfam" id="PF08327">
    <property type="entry name" value="AHSA1"/>
    <property type="match status" value="1"/>
</dbReference>
<dbReference type="Gene3D" id="3.30.530.20">
    <property type="match status" value="1"/>
</dbReference>